<evidence type="ECO:0000259" key="2">
    <source>
        <dbReference type="PROSITE" id="PS51886"/>
    </source>
</evidence>
<dbReference type="Proteomes" id="UP000266861">
    <property type="component" value="Unassembled WGS sequence"/>
</dbReference>
<dbReference type="Pfam" id="PF00651">
    <property type="entry name" value="BTB"/>
    <property type="match status" value="1"/>
</dbReference>
<dbReference type="SMART" id="SM00225">
    <property type="entry name" value="BTB"/>
    <property type="match status" value="1"/>
</dbReference>
<reference evidence="3 4" key="1">
    <citation type="submission" date="2018-08" db="EMBL/GenBank/DDBJ databases">
        <title>Genome and evolution of the arbuscular mycorrhizal fungus Diversispora epigaea (formerly Glomus versiforme) and its bacterial endosymbionts.</title>
        <authorList>
            <person name="Sun X."/>
            <person name="Fei Z."/>
            <person name="Harrison M."/>
        </authorList>
    </citation>
    <scope>NUCLEOTIDE SEQUENCE [LARGE SCALE GENOMIC DNA]</scope>
    <source>
        <strain evidence="3 4">IT104</strain>
    </source>
</reference>
<organism evidence="3 4">
    <name type="scientific">Diversispora epigaea</name>
    <dbReference type="NCBI Taxonomy" id="1348612"/>
    <lineage>
        <taxon>Eukaryota</taxon>
        <taxon>Fungi</taxon>
        <taxon>Fungi incertae sedis</taxon>
        <taxon>Mucoromycota</taxon>
        <taxon>Glomeromycotina</taxon>
        <taxon>Glomeromycetes</taxon>
        <taxon>Diversisporales</taxon>
        <taxon>Diversisporaceae</taxon>
        <taxon>Diversispora</taxon>
    </lineage>
</organism>
<protein>
    <recommendedName>
        <fullName evidence="5">BTB domain-containing protein</fullName>
    </recommendedName>
</protein>
<keyword evidence="4" id="KW-1185">Reference proteome</keyword>
<dbReference type="PANTHER" id="PTHR24410:SF23">
    <property type="entry name" value="BTB DOMAIN-CONTAINING PROTEIN-RELATED"/>
    <property type="match status" value="1"/>
</dbReference>
<feature type="domain" description="TLDc" evidence="2">
    <location>
        <begin position="307"/>
        <end position="491"/>
    </location>
</feature>
<dbReference type="PROSITE" id="PS50097">
    <property type="entry name" value="BTB"/>
    <property type="match status" value="1"/>
</dbReference>
<dbReference type="Pfam" id="PF07707">
    <property type="entry name" value="BACK"/>
    <property type="match status" value="1"/>
</dbReference>
<dbReference type="InterPro" id="IPR011333">
    <property type="entry name" value="SKP1/BTB/POZ_sf"/>
</dbReference>
<dbReference type="AlphaFoldDB" id="A0A397GYL3"/>
<dbReference type="InterPro" id="IPR000210">
    <property type="entry name" value="BTB/POZ_dom"/>
</dbReference>
<comment type="caution">
    <text evidence="3">The sequence shown here is derived from an EMBL/GenBank/DDBJ whole genome shotgun (WGS) entry which is preliminary data.</text>
</comment>
<dbReference type="Gene3D" id="1.25.40.420">
    <property type="match status" value="1"/>
</dbReference>
<dbReference type="PANTHER" id="PTHR24410">
    <property type="entry name" value="HL07962P-RELATED"/>
    <property type="match status" value="1"/>
</dbReference>
<evidence type="ECO:0000313" key="4">
    <source>
        <dbReference type="Proteomes" id="UP000266861"/>
    </source>
</evidence>
<evidence type="ECO:0000259" key="1">
    <source>
        <dbReference type="PROSITE" id="PS50097"/>
    </source>
</evidence>
<name>A0A397GYL3_9GLOM</name>
<accession>A0A397GYL3</accession>
<dbReference type="CDD" id="cd18186">
    <property type="entry name" value="BTB_POZ_ZBTB_KLHL-like"/>
    <property type="match status" value="1"/>
</dbReference>
<dbReference type="Pfam" id="PF07534">
    <property type="entry name" value="TLD"/>
    <property type="match status" value="1"/>
</dbReference>
<evidence type="ECO:0008006" key="5">
    <source>
        <dbReference type="Google" id="ProtNLM"/>
    </source>
</evidence>
<gene>
    <name evidence="3" type="ORF">Glove_450g22</name>
</gene>
<proteinExistence type="predicted"/>
<dbReference type="EMBL" id="PQFF01000394">
    <property type="protein sequence ID" value="RHZ53150.1"/>
    <property type="molecule type" value="Genomic_DNA"/>
</dbReference>
<feature type="domain" description="BTB" evidence="1">
    <location>
        <begin position="23"/>
        <end position="97"/>
    </location>
</feature>
<dbReference type="InterPro" id="IPR051481">
    <property type="entry name" value="BTB-POZ/Galectin-3-binding"/>
</dbReference>
<sequence>MTTQFYNRLSNDLTQLLESGVNCDGSIEVGEEDVSLVNIYKVHSIILQSRSPYFKKKFDEITFNENHVKVLKLPNISVKEFNIIIKYIYSGKISLEKLENSVLFNFLIASNELELDELVEHLQYHLVNNNASWLRLNFAQVYRTSYQVKNFKIIRDFCNDIIAKYPNTIFESENFHSLPEDALVSILKQDDLQLEESKIWEHVIEWGKAKNPNLPTNLDKWTSDNFLSLKRTLKGCLPHIRYFSFSNDDVVEKIYPYQQLLEHQLFSDITIKFIAPTKPISSIVLPPRKILKTILPTRIIPIPFASNIITNEHALEISSWIDKKEIPYIENNPYEFKLLVRGSRDGFDVYTFYNICDKVSKTIIILKVEGTGEILGGYNPLEWENNIDQWKVTKDSFTFSLKTANMKNSILSRVDDSFYAIYNCPSQLDLSFSSNLCLIDNLKTDKSCYCEEDTAYSKPIRSSKFLSASSEFKTDIKSLFSVEEYEVFKISLRK</sequence>
<dbReference type="InterPro" id="IPR011705">
    <property type="entry name" value="BACK"/>
</dbReference>
<dbReference type="PROSITE" id="PS51886">
    <property type="entry name" value="TLDC"/>
    <property type="match status" value="1"/>
</dbReference>
<dbReference type="Gene3D" id="3.30.710.10">
    <property type="entry name" value="Potassium Channel Kv1.1, Chain A"/>
    <property type="match status" value="1"/>
</dbReference>
<evidence type="ECO:0000313" key="3">
    <source>
        <dbReference type="EMBL" id="RHZ53150.1"/>
    </source>
</evidence>
<dbReference type="InterPro" id="IPR006571">
    <property type="entry name" value="TLDc_dom"/>
</dbReference>
<dbReference type="SUPFAM" id="SSF54695">
    <property type="entry name" value="POZ domain"/>
    <property type="match status" value="1"/>
</dbReference>